<dbReference type="SMART" id="SM00967">
    <property type="entry name" value="SpoU_sub_bind"/>
    <property type="match status" value="1"/>
</dbReference>
<dbReference type="InterPro" id="IPR029026">
    <property type="entry name" value="tRNA_m1G_MTases_N"/>
</dbReference>
<comment type="caution">
    <text evidence="5">The sequence shown here is derived from an EMBL/GenBank/DDBJ whole genome shotgun (WGS) entry which is preliminary data.</text>
</comment>
<dbReference type="SUPFAM" id="SSF55315">
    <property type="entry name" value="L30e-like"/>
    <property type="match status" value="1"/>
</dbReference>
<dbReference type="Gene3D" id="3.30.1330.30">
    <property type="match status" value="1"/>
</dbReference>
<evidence type="ECO:0000313" key="5">
    <source>
        <dbReference type="EMBL" id="CBH76511.1"/>
    </source>
</evidence>
<evidence type="ECO:0000256" key="3">
    <source>
        <dbReference type="ARBA" id="ARBA00022679"/>
    </source>
</evidence>
<accession>E6PJ69</accession>
<dbReference type="EC" id="2.1.1.-" evidence="5"/>
<name>E6PJ69_9ZZZZ</name>
<dbReference type="GO" id="GO:0003723">
    <property type="term" value="F:RNA binding"/>
    <property type="evidence" value="ECO:0007669"/>
    <property type="project" value="InterPro"/>
</dbReference>
<dbReference type="InterPro" id="IPR004441">
    <property type="entry name" value="rRNA_MeTrfase_TrmH"/>
</dbReference>
<proteinExistence type="inferred from homology"/>
<dbReference type="InterPro" id="IPR001537">
    <property type="entry name" value="SpoU_MeTrfase"/>
</dbReference>
<protein>
    <submittedName>
        <fullName evidence="5">23S rRNA methyltransferase</fullName>
        <ecNumber evidence="5">2.1.1.-</ecNumber>
    </submittedName>
</protein>
<reference evidence="5" key="1">
    <citation type="submission" date="2009-10" db="EMBL/GenBank/DDBJ databases">
        <title>Diversity of trophic interactions inside an arsenic-rich microbial ecosystem.</title>
        <authorList>
            <person name="Bertin P.N."/>
            <person name="Heinrich-Salmeron A."/>
            <person name="Pelletier E."/>
            <person name="Goulhen-Chollet F."/>
            <person name="Arsene-Ploetze F."/>
            <person name="Gallien S."/>
            <person name="Calteau A."/>
            <person name="Vallenet D."/>
            <person name="Casiot C."/>
            <person name="Chane-Woon-Ming B."/>
            <person name="Giloteaux L."/>
            <person name="Barakat M."/>
            <person name="Bonnefoy V."/>
            <person name="Bruneel O."/>
            <person name="Chandler M."/>
            <person name="Cleiss J."/>
            <person name="Duran R."/>
            <person name="Elbaz-Poulichet F."/>
            <person name="Fonknechten N."/>
            <person name="Lauga B."/>
            <person name="Mornico D."/>
            <person name="Ortet P."/>
            <person name="Schaeffer C."/>
            <person name="Siguier P."/>
            <person name="Alexander Thil Smith A."/>
            <person name="Van Dorsselaer A."/>
            <person name="Weissenbach J."/>
            <person name="Medigue C."/>
            <person name="Le Paslier D."/>
        </authorList>
    </citation>
    <scope>NUCLEOTIDE SEQUENCE</scope>
</reference>
<dbReference type="InterPro" id="IPR029028">
    <property type="entry name" value="Alpha/beta_knot_MTases"/>
</dbReference>
<dbReference type="CDD" id="cd18103">
    <property type="entry name" value="SpoU-like_RlmB"/>
    <property type="match status" value="1"/>
</dbReference>
<dbReference type="Gene3D" id="3.40.1280.10">
    <property type="match status" value="1"/>
</dbReference>
<gene>
    <name evidence="5" type="primary">rlmB</name>
    <name evidence="5" type="ORF">CARN1_0991</name>
</gene>
<dbReference type="SUPFAM" id="SSF75217">
    <property type="entry name" value="alpha/beta knot"/>
    <property type="match status" value="1"/>
</dbReference>
<dbReference type="GO" id="GO:0008173">
    <property type="term" value="F:RNA methyltransferase activity"/>
    <property type="evidence" value="ECO:0007669"/>
    <property type="project" value="InterPro"/>
</dbReference>
<dbReference type="PANTHER" id="PTHR46429:SF1">
    <property type="entry name" value="23S RRNA (GUANOSINE-2'-O-)-METHYLTRANSFERASE RLMB"/>
    <property type="match status" value="1"/>
</dbReference>
<organism evidence="5">
    <name type="scientific">mine drainage metagenome</name>
    <dbReference type="NCBI Taxonomy" id="410659"/>
    <lineage>
        <taxon>unclassified sequences</taxon>
        <taxon>metagenomes</taxon>
        <taxon>ecological metagenomes</taxon>
    </lineage>
</organism>
<dbReference type="EMBL" id="CABL01000019">
    <property type="protein sequence ID" value="CBH76511.1"/>
    <property type="molecule type" value="Genomic_DNA"/>
</dbReference>
<dbReference type="NCBIfam" id="TIGR00186">
    <property type="entry name" value="rRNA_methyl_3"/>
    <property type="match status" value="1"/>
</dbReference>
<dbReference type="GO" id="GO:0006396">
    <property type="term" value="P:RNA processing"/>
    <property type="evidence" value="ECO:0007669"/>
    <property type="project" value="InterPro"/>
</dbReference>
<dbReference type="InterPro" id="IPR029064">
    <property type="entry name" value="Ribosomal_eL30-like_sf"/>
</dbReference>
<keyword evidence="2 5" id="KW-0489">Methyltransferase</keyword>
<feature type="domain" description="RNA 2-O ribose methyltransferase substrate binding" evidence="4">
    <location>
        <begin position="10"/>
        <end position="85"/>
    </location>
</feature>
<dbReference type="GO" id="GO:0032259">
    <property type="term" value="P:methylation"/>
    <property type="evidence" value="ECO:0007669"/>
    <property type="project" value="UniProtKB-KW"/>
</dbReference>
<dbReference type="GO" id="GO:0005829">
    <property type="term" value="C:cytosol"/>
    <property type="evidence" value="ECO:0007669"/>
    <property type="project" value="TreeGrafter"/>
</dbReference>
<dbReference type="Pfam" id="PF08032">
    <property type="entry name" value="SpoU_sub_bind"/>
    <property type="match status" value="1"/>
</dbReference>
<dbReference type="InterPro" id="IPR013123">
    <property type="entry name" value="SpoU_subst-bd"/>
</dbReference>
<evidence type="ECO:0000256" key="2">
    <source>
        <dbReference type="ARBA" id="ARBA00022603"/>
    </source>
</evidence>
<dbReference type="AlphaFoldDB" id="E6PJ69"/>
<keyword evidence="3 5" id="KW-0808">Transferase</keyword>
<evidence type="ECO:0000259" key="4">
    <source>
        <dbReference type="SMART" id="SM00967"/>
    </source>
</evidence>
<comment type="similarity">
    <text evidence="1">Belongs to the class IV-like SAM-binding methyltransferase superfamily. RNA methyltransferase TrmH family.</text>
</comment>
<dbReference type="PANTHER" id="PTHR46429">
    <property type="entry name" value="23S RRNA (GUANOSINE-2'-O-)-METHYLTRANSFERASE RLMB"/>
    <property type="match status" value="1"/>
</dbReference>
<dbReference type="Pfam" id="PF00588">
    <property type="entry name" value="SpoU_methylase"/>
    <property type="match status" value="1"/>
</dbReference>
<evidence type="ECO:0000256" key="1">
    <source>
        <dbReference type="ARBA" id="ARBA00007228"/>
    </source>
</evidence>
<dbReference type="FunFam" id="3.40.1280.10:FF:000008">
    <property type="entry name" value="Group 3 RNA methyltransferase TrmH"/>
    <property type="match status" value="1"/>
</dbReference>
<sequence>MKAPLDFDDVIYGIHAVEEALGAGEQILALHVATDRARDPALRALLAAAEERGLRARFEGREFFARLPYKAHQGVIARSAPFPYADLDEVLAPREGAPLLVVLLDHLTDPHNVGAIVRTAACIGANGIVLPDRRSAGVNATVRKAAAGATAHIPIAQVTNIAQTIAAFKKRGLWIAGADAGEGAQPMYEVDLNRDLALVIGAEGAGLAPLVARSCDFLVKIPMLAGVASLNASVAAGVLLYEALRQRREG</sequence>